<comment type="subcellular location">
    <subcellularLocation>
        <location evidence="1 8">Cell membrane</location>
        <topology evidence="1 8">Multi-pass membrane protein</topology>
    </subcellularLocation>
</comment>
<keyword evidence="3 8" id="KW-0813">Transport</keyword>
<dbReference type="GO" id="GO:0140359">
    <property type="term" value="F:ABC-type transporter activity"/>
    <property type="evidence" value="ECO:0007669"/>
    <property type="project" value="InterPro"/>
</dbReference>
<comment type="caution">
    <text evidence="10">The sequence shown here is derived from an EMBL/GenBank/DDBJ whole genome shotgun (WGS) entry which is preliminary data.</text>
</comment>
<feature type="transmembrane region" description="Helical" evidence="8">
    <location>
        <begin position="67"/>
        <end position="88"/>
    </location>
</feature>
<dbReference type="PANTHER" id="PTHR30413">
    <property type="entry name" value="INNER MEMBRANE TRANSPORT PERMEASE"/>
    <property type="match status" value="1"/>
</dbReference>
<evidence type="ECO:0000256" key="8">
    <source>
        <dbReference type="RuleBase" id="RU361157"/>
    </source>
</evidence>
<keyword evidence="7 8" id="KW-0472">Membrane</keyword>
<evidence type="ECO:0000256" key="6">
    <source>
        <dbReference type="ARBA" id="ARBA00022989"/>
    </source>
</evidence>
<organism evidence="10 11">
    <name type="scientific">Bacillus cereus</name>
    <dbReference type="NCBI Taxonomy" id="1396"/>
    <lineage>
        <taxon>Bacteria</taxon>
        <taxon>Bacillati</taxon>
        <taxon>Bacillota</taxon>
        <taxon>Bacilli</taxon>
        <taxon>Bacillales</taxon>
        <taxon>Bacillaceae</taxon>
        <taxon>Bacillus</taxon>
        <taxon>Bacillus cereus group</taxon>
    </lineage>
</organism>
<dbReference type="PANTHER" id="PTHR30413:SF10">
    <property type="entry name" value="CAPSULE POLYSACCHARIDE EXPORT INNER-MEMBRANE PROTEIN CTRC"/>
    <property type="match status" value="1"/>
</dbReference>
<feature type="transmembrane region" description="Helical" evidence="8">
    <location>
        <begin position="30"/>
        <end position="55"/>
    </location>
</feature>
<dbReference type="InterPro" id="IPR047817">
    <property type="entry name" value="ABC2_TM_bact-type"/>
</dbReference>
<feature type="transmembrane region" description="Helical" evidence="8">
    <location>
        <begin position="109"/>
        <end position="137"/>
    </location>
</feature>
<evidence type="ECO:0000256" key="1">
    <source>
        <dbReference type="ARBA" id="ARBA00004651"/>
    </source>
</evidence>
<keyword evidence="5 8" id="KW-0812">Transmembrane</keyword>
<dbReference type="RefSeq" id="WP_098523018.1">
    <property type="nucleotide sequence ID" value="NZ_NUYJ01000043.1"/>
</dbReference>
<evidence type="ECO:0000256" key="4">
    <source>
        <dbReference type="ARBA" id="ARBA00022475"/>
    </source>
</evidence>
<reference evidence="10 11" key="1">
    <citation type="submission" date="2017-09" db="EMBL/GenBank/DDBJ databases">
        <title>Large-scale bioinformatics analysis of Bacillus genomes uncovers conserved roles of natural products in bacterial physiology.</title>
        <authorList>
            <consortium name="Agbiome Team Llc"/>
            <person name="Bleich R.M."/>
            <person name="Grubbs K.J."/>
            <person name="Santa Maria K.C."/>
            <person name="Allen S.E."/>
            <person name="Farag S."/>
            <person name="Shank E.A."/>
            <person name="Bowers A."/>
        </authorList>
    </citation>
    <scope>NUCLEOTIDE SEQUENCE [LARGE SCALE GENOMIC DNA]</scope>
    <source>
        <strain evidence="10 11">AFS067272</strain>
    </source>
</reference>
<proteinExistence type="inferred from homology"/>
<feature type="transmembrane region" description="Helical" evidence="8">
    <location>
        <begin position="240"/>
        <end position="258"/>
    </location>
</feature>
<evidence type="ECO:0000256" key="3">
    <source>
        <dbReference type="ARBA" id="ARBA00022448"/>
    </source>
</evidence>
<accession>A0AA44Q663</accession>
<evidence type="ECO:0000256" key="2">
    <source>
        <dbReference type="ARBA" id="ARBA00007783"/>
    </source>
</evidence>
<feature type="transmembrane region" description="Helical" evidence="8">
    <location>
        <begin position="143"/>
        <end position="165"/>
    </location>
</feature>
<evidence type="ECO:0000313" key="11">
    <source>
        <dbReference type="Proteomes" id="UP000226357"/>
    </source>
</evidence>
<comment type="similarity">
    <text evidence="2 8">Belongs to the ABC-2 integral membrane protein family.</text>
</comment>
<keyword evidence="4 8" id="KW-1003">Cell membrane</keyword>
<evidence type="ECO:0000313" key="10">
    <source>
        <dbReference type="EMBL" id="PFR89958.1"/>
    </source>
</evidence>
<dbReference type="Pfam" id="PF01061">
    <property type="entry name" value="ABC2_membrane"/>
    <property type="match status" value="1"/>
</dbReference>
<gene>
    <name evidence="10" type="ORF">COK38_23820</name>
</gene>
<sequence length="268" mass="30821">MKSIKTIIKEHYESFYLICRLSLYELKQAYAGNLLGMLWVFLNPLTQIGVYWLVFGLGIRGGAPVHGVPYFVFLVCGLIPWFFISASISRGSNSIYSRLNTVSKMNFPLSVIPTYVVISQLYTHCILVVLMVIISLMSQGWHIINIFTLLYGMFAVTIFLIALGFITSTLSTMLRDIHLLIQSITRMLFFLTPIFWEPKENMPEAFLLIVKLNPFYYIIEIYRGAVAYGQSSIIFSGYTLYFWGMVIVLFVIGSILHVKFRKQFVDYL</sequence>
<evidence type="ECO:0000259" key="9">
    <source>
        <dbReference type="PROSITE" id="PS51012"/>
    </source>
</evidence>
<dbReference type="GO" id="GO:0005886">
    <property type="term" value="C:plasma membrane"/>
    <property type="evidence" value="ECO:0007669"/>
    <property type="project" value="UniProtKB-SubCell"/>
</dbReference>
<keyword evidence="6 8" id="KW-1133">Transmembrane helix</keyword>
<dbReference type="InterPro" id="IPR013525">
    <property type="entry name" value="ABC2_TM"/>
</dbReference>
<dbReference type="PROSITE" id="PS51012">
    <property type="entry name" value="ABC_TM2"/>
    <property type="match status" value="1"/>
</dbReference>
<evidence type="ECO:0000256" key="5">
    <source>
        <dbReference type="ARBA" id="ARBA00022692"/>
    </source>
</evidence>
<dbReference type="GO" id="GO:0015920">
    <property type="term" value="P:lipopolysaccharide transport"/>
    <property type="evidence" value="ECO:0007669"/>
    <property type="project" value="TreeGrafter"/>
</dbReference>
<dbReference type="AlphaFoldDB" id="A0AA44Q663"/>
<dbReference type="EMBL" id="NVBO01000307">
    <property type="protein sequence ID" value="PFR89958.1"/>
    <property type="molecule type" value="Genomic_DNA"/>
</dbReference>
<protein>
    <recommendedName>
        <fullName evidence="8">Transport permease protein</fullName>
    </recommendedName>
</protein>
<dbReference type="Proteomes" id="UP000226357">
    <property type="component" value="Unassembled WGS sequence"/>
</dbReference>
<evidence type="ECO:0000256" key="7">
    <source>
        <dbReference type="ARBA" id="ARBA00023136"/>
    </source>
</evidence>
<feature type="domain" description="ABC transmembrane type-2" evidence="9">
    <location>
        <begin position="35"/>
        <end position="260"/>
    </location>
</feature>
<name>A0AA44Q663_BACCE</name>
<feature type="transmembrane region" description="Helical" evidence="8">
    <location>
        <begin position="177"/>
        <end position="196"/>
    </location>
</feature>